<dbReference type="RefSeq" id="WP_376838978.1">
    <property type="nucleotide sequence ID" value="NZ_JBHMAU010000032.1"/>
</dbReference>
<organism evidence="3 4">
    <name type="scientific">Brevibacterium otitidis</name>
    <dbReference type="NCBI Taxonomy" id="53364"/>
    <lineage>
        <taxon>Bacteria</taxon>
        <taxon>Bacillati</taxon>
        <taxon>Actinomycetota</taxon>
        <taxon>Actinomycetes</taxon>
        <taxon>Micrococcales</taxon>
        <taxon>Brevibacteriaceae</taxon>
        <taxon>Brevibacterium</taxon>
    </lineage>
</organism>
<comment type="caution">
    <text evidence="3">The sequence shown here is derived from an EMBL/GenBank/DDBJ whole genome shotgun (WGS) entry which is preliminary data.</text>
</comment>
<feature type="compositionally biased region" description="Basic and acidic residues" evidence="1">
    <location>
        <begin position="394"/>
        <end position="404"/>
    </location>
</feature>
<keyword evidence="2" id="KW-0472">Membrane</keyword>
<feature type="compositionally biased region" description="Low complexity" evidence="1">
    <location>
        <begin position="120"/>
        <end position="132"/>
    </location>
</feature>
<feature type="transmembrane region" description="Helical" evidence="2">
    <location>
        <begin position="549"/>
        <end position="572"/>
    </location>
</feature>
<feature type="compositionally biased region" description="Basic and acidic residues" evidence="1">
    <location>
        <begin position="7"/>
        <end position="19"/>
    </location>
</feature>
<dbReference type="Proteomes" id="UP001589707">
    <property type="component" value="Unassembled WGS sequence"/>
</dbReference>
<name>A0ABV5X023_9MICO</name>
<feature type="compositionally biased region" description="Low complexity" evidence="1">
    <location>
        <begin position="29"/>
        <end position="43"/>
    </location>
</feature>
<dbReference type="EMBL" id="JBHMAU010000032">
    <property type="protein sequence ID" value="MFB9775659.1"/>
    <property type="molecule type" value="Genomic_DNA"/>
</dbReference>
<feature type="compositionally biased region" description="Polar residues" evidence="1">
    <location>
        <begin position="103"/>
        <end position="115"/>
    </location>
</feature>
<feature type="compositionally biased region" description="Low complexity" evidence="1">
    <location>
        <begin position="78"/>
        <end position="102"/>
    </location>
</feature>
<sequence>MSRRARREAERRAAEEAFEARQAGGRIGSQPADSSPAPSFSDAEVVPVRHERGPLAADRPIEEAQPQAAASRRRSDDPSAPAPAAEQAPVVQQAPEPAQQVQSTPSPAQPVSSSPKPEHAPAAGGDAADAAAEMPTFATRAERRRYMREHGLLPTPVDAPEGEAAQRSAGQPEVGQPSAEQQGRAAVAASGPTAQDVPTAHDVPTAQDAPAAEQTAPMTPRPPAPSVADTGTPEEPRYPAAPARQASLTNLAGDLVDDSESSYPQTTGSQGAGAPASGASADQMRPEDVGTQRIAAVDRPDAPAPSPSAAQSGAPVSSAQPAAAPSAQQAAAPEQSAAATPVPDNACPATGAATPDSGHDLTARRQRRAPVVRPPRTEGIRVVTGAMQLTRTQEAIDKARRAEEAEAATASGAAAENATAESPTAAAPAAVPATQAPATGAPAQAQPQAEKSAESEAPTAADAADQRDPAELDDHELRVAASGPMTTPIDAIPAEELEKEVEGDAVESWEAPDAGEGDELASPPAPPMSARQITHEDGDILYDGEPSKLPFIVLGVAGIAALALIVFALILIF</sequence>
<accession>A0ABV5X023</accession>
<feature type="region of interest" description="Disordered" evidence="1">
    <location>
        <begin position="1"/>
        <end position="531"/>
    </location>
</feature>
<evidence type="ECO:0000313" key="3">
    <source>
        <dbReference type="EMBL" id="MFB9775659.1"/>
    </source>
</evidence>
<keyword evidence="2" id="KW-1133">Transmembrane helix</keyword>
<feature type="compositionally biased region" description="Acidic residues" evidence="1">
    <location>
        <begin position="493"/>
        <end position="507"/>
    </location>
</feature>
<protein>
    <recommendedName>
        <fullName evidence="5">Meckel syndrome type 1 protein</fullName>
    </recommendedName>
</protein>
<feature type="compositionally biased region" description="Low complexity" evidence="1">
    <location>
        <begin position="307"/>
        <end position="339"/>
    </location>
</feature>
<keyword evidence="2" id="KW-0812">Transmembrane</keyword>
<evidence type="ECO:0000256" key="1">
    <source>
        <dbReference type="SAM" id="MobiDB-lite"/>
    </source>
</evidence>
<proteinExistence type="predicted"/>
<keyword evidence="4" id="KW-1185">Reference proteome</keyword>
<reference evidence="3 4" key="1">
    <citation type="submission" date="2024-09" db="EMBL/GenBank/DDBJ databases">
        <authorList>
            <person name="Sun Q."/>
            <person name="Mori K."/>
        </authorList>
    </citation>
    <scope>NUCLEOTIDE SEQUENCE [LARGE SCALE GENOMIC DNA]</scope>
    <source>
        <strain evidence="3 4">JCM 11683</strain>
    </source>
</reference>
<feature type="compositionally biased region" description="Low complexity" evidence="1">
    <location>
        <begin position="268"/>
        <end position="281"/>
    </location>
</feature>
<gene>
    <name evidence="3" type="ORF">ACFFN1_04425</name>
</gene>
<feature type="compositionally biased region" description="Basic and acidic residues" evidence="1">
    <location>
        <begin position="284"/>
        <end position="301"/>
    </location>
</feature>
<evidence type="ECO:0000313" key="4">
    <source>
        <dbReference type="Proteomes" id="UP001589707"/>
    </source>
</evidence>
<evidence type="ECO:0008006" key="5">
    <source>
        <dbReference type="Google" id="ProtNLM"/>
    </source>
</evidence>
<evidence type="ECO:0000256" key="2">
    <source>
        <dbReference type="SAM" id="Phobius"/>
    </source>
</evidence>
<feature type="compositionally biased region" description="Low complexity" evidence="1">
    <location>
        <begin position="407"/>
        <end position="463"/>
    </location>
</feature>
<feature type="compositionally biased region" description="Basic and acidic residues" evidence="1">
    <location>
        <begin position="464"/>
        <end position="478"/>
    </location>
</feature>